<reference evidence="2" key="1">
    <citation type="submission" date="2019-01" db="EMBL/GenBank/DDBJ databases">
        <authorList>
            <consortium name="Genoscope - CEA"/>
            <person name="William W."/>
        </authorList>
    </citation>
    <scope>NUCLEOTIDE SEQUENCE</scope>
    <source>
        <strain evidence="2">CR-1</strain>
    </source>
</reference>
<evidence type="ECO:0008006" key="3">
    <source>
        <dbReference type="Google" id="ProtNLM"/>
    </source>
</evidence>
<dbReference type="Gene3D" id="2.60.120.460">
    <property type="entry name" value="YjbQ-like"/>
    <property type="match status" value="1"/>
</dbReference>
<sequence>MIYYKFIKKCVAAKRKRPMILTVETQARTQMIDITQKVRRAVAESGASGGICMLYVPHTTAAVTINESADPSVRKDIVMILNQIIPWESEYRHLEGNSPAHIKSVLVGASELLEIRDGQPVLGTWQGVFFCEFDGPRTRTLNIKIL</sequence>
<gene>
    <name evidence="2" type="ORF">EPICR_10404</name>
</gene>
<dbReference type="PROSITE" id="PS01314">
    <property type="entry name" value="UPF0047"/>
    <property type="match status" value="1"/>
</dbReference>
<dbReference type="PANTHER" id="PTHR30615:SF8">
    <property type="entry name" value="UPF0047 PROTEIN C4A8.02C"/>
    <property type="match status" value="1"/>
</dbReference>
<evidence type="ECO:0000256" key="1">
    <source>
        <dbReference type="ARBA" id="ARBA00005534"/>
    </source>
</evidence>
<dbReference type="PIRSF" id="PIRSF004681">
    <property type="entry name" value="UCP004681"/>
    <property type="match status" value="1"/>
</dbReference>
<dbReference type="NCBIfam" id="TIGR00149">
    <property type="entry name" value="TIGR00149_YjbQ"/>
    <property type="match status" value="1"/>
</dbReference>
<evidence type="ECO:0000313" key="2">
    <source>
        <dbReference type="EMBL" id="VEN72903.1"/>
    </source>
</evidence>
<organism evidence="2">
    <name type="scientific">uncultured Desulfobacteraceae bacterium</name>
    <dbReference type="NCBI Taxonomy" id="218296"/>
    <lineage>
        <taxon>Bacteria</taxon>
        <taxon>Pseudomonadati</taxon>
        <taxon>Thermodesulfobacteriota</taxon>
        <taxon>Desulfobacteria</taxon>
        <taxon>Desulfobacterales</taxon>
        <taxon>Desulfobacteraceae</taxon>
        <taxon>environmental samples</taxon>
    </lineage>
</organism>
<dbReference type="InterPro" id="IPR001602">
    <property type="entry name" value="UPF0047_YjbQ-like"/>
</dbReference>
<proteinExistence type="inferred from homology"/>
<dbReference type="PANTHER" id="PTHR30615">
    <property type="entry name" value="UNCHARACTERIZED PROTEIN YJBQ-RELATED"/>
    <property type="match status" value="1"/>
</dbReference>
<dbReference type="AlphaFoldDB" id="A0A484HC98"/>
<protein>
    <recommendedName>
        <fullName evidence="3">Secondary thiamine-phosphate synthase enzyme</fullName>
    </recommendedName>
</protein>
<dbReference type="Pfam" id="PF01894">
    <property type="entry name" value="YjbQ"/>
    <property type="match status" value="1"/>
</dbReference>
<comment type="similarity">
    <text evidence="1">Belongs to the UPF0047 family.</text>
</comment>
<dbReference type="EMBL" id="CAACVI010000001">
    <property type="protein sequence ID" value="VEN72903.1"/>
    <property type="molecule type" value="Genomic_DNA"/>
</dbReference>
<dbReference type="SUPFAM" id="SSF111038">
    <property type="entry name" value="YjbQ-like"/>
    <property type="match status" value="1"/>
</dbReference>
<dbReference type="InterPro" id="IPR035917">
    <property type="entry name" value="YjbQ-like_sf"/>
</dbReference>
<accession>A0A484HC98</accession>
<name>A0A484HC98_9BACT</name>